<dbReference type="EMBL" id="JBHUDX010000129">
    <property type="protein sequence ID" value="MFD1663342.1"/>
    <property type="molecule type" value="Genomic_DNA"/>
</dbReference>
<accession>A0ABW4J340</accession>
<organism evidence="2 3">
    <name type="scientific">Streptomyces caeni</name>
    <dbReference type="NCBI Taxonomy" id="2307231"/>
    <lineage>
        <taxon>Bacteria</taxon>
        <taxon>Bacillati</taxon>
        <taxon>Actinomycetota</taxon>
        <taxon>Actinomycetes</taxon>
        <taxon>Kitasatosporales</taxon>
        <taxon>Streptomycetaceae</taxon>
        <taxon>Streptomyces</taxon>
    </lineage>
</organism>
<gene>
    <name evidence="2" type="ORF">ACFSL4_35570</name>
</gene>
<proteinExistence type="predicted"/>
<dbReference type="Proteomes" id="UP001597261">
    <property type="component" value="Unassembled WGS sequence"/>
</dbReference>
<evidence type="ECO:0000313" key="2">
    <source>
        <dbReference type="EMBL" id="MFD1663342.1"/>
    </source>
</evidence>
<dbReference type="Pfam" id="PF24693">
    <property type="entry name" value="DUF7660"/>
    <property type="match status" value="1"/>
</dbReference>
<dbReference type="RefSeq" id="WP_381092050.1">
    <property type="nucleotide sequence ID" value="NZ_JBHUDX010000129.1"/>
</dbReference>
<name>A0ABW4J340_9ACTN</name>
<evidence type="ECO:0000259" key="1">
    <source>
        <dbReference type="Pfam" id="PF24693"/>
    </source>
</evidence>
<dbReference type="InterPro" id="IPR056077">
    <property type="entry name" value="DUF7660"/>
</dbReference>
<dbReference type="SUPFAM" id="SSF50249">
    <property type="entry name" value="Nucleic acid-binding proteins"/>
    <property type="match status" value="1"/>
</dbReference>
<protein>
    <recommendedName>
        <fullName evidence="1">DUF7660 domain-containing protein</fullName>
    </recommendedName>
</protein>
<comment type="caution">
    <text evidence="2">The sequence shown here is derived from an EMBL/GenBank/DDBJ whole genome shotgun (WGS) entry which is preliminary data.</text>
</comment>
<feature type="domain" description="DUF7660" evidence="1">
    <location>
        <begin position="139"/>
        <end position="210"/>
    </location>
</feature>
<sequence>MIDLIRMRPEVQVHDRRGMRRMTEYTWPDGVGDPTPEDIRRAWSATVAALPVGTAVTGKVIGRQPFGVFVEIDGVPDAVGLAEIFGSPSGTVPPPPGFAISGSVVDHAEHNFQVTLRLDDWGDERAPLSLAPNERLADREDLSGFLRRLRQDYEASGDQWENRTLDSFLEALEAWVADAPGWYANHGQELPPEGDWAFMARALSAARFYE</sequence>
<evidence type="ECO:0000313" key="3">
    <source>
        <dbReference type="Proteomes" id="UP001597261"/>
    </source>
</evidence>
<dbReference type="InterPro" id="IPR012340">
    <property type="entry name" value="NA-bd_OB-fold"/>
</dbReference>
<keyword evidence="3" id="KW-1185">Reference proteome</keyword>
<reference evidence="3" key="1">
    <citation type="journal article" date="2019" name="Int. J. Syst. Evol. Microbiol.">
        <title>The Global Catalogue of Microorganisms (GCM) 10K type strain sequencing project: providing services to taxonomists for standard genome sequencing and annotation.</title>
        <authorList>
            <consortium name="The Broad Institute Genomics Platform"/>
            <consortium name="The Broad Institute Genome Sequencing Center for Infectious Disease"/>
            <person name="Wu L."/>
            <person name="Ma J."/>
        </authorList>
    </citation>
    <scope>NUCLEOTIDE SEQUENCE [LARGE SCALE GENOMIC DNA]</scope>
    <source>
        <strain evidence="3">CGMCC 1.12470</strain>
    </source>
</reference>